<dbReference type="InterPro" id="IPR052155">
    <property type="entry name" value="Biofilm_reg_signaling"/>
</dbReference>
<dbReference type="STRING" id="1120976.SAMN03080606_01284"/>
<reference evidence="2 3" key="1">
    <citation type="submission" date="2016-10" db="EMBL/GenBank/DDBJ databases">
        <authorList>
            <person name="de Groot N.N."/>
        </authorList>
    </citation>
    <scope>NUCLEOTIDE SEQUENCE [LARGE SCALE GENOMIC DNA]</scope>
    <source>
        <strain evidence="2 3">DSM 18978</strain>
    </source>
</reference>
<dbReference type="PANTHER" id="PTHR44757:SF2">
    <property type="entry name" value="BIOFILM ARCHITECTURE MAINTENANCE PROTEIN MBAA"/>
    <property type="match status" value="1"/>
</dbReference>
<dbReference type="SUPFAM" id="SSF55785">
    <property type="entry name" value="PYP-like sensor domain (PAS domain)"/>
    <property type="match status" value="4"/>
</dbReference>
<dbReference type="PROSITE" id="PS50112">
    <property type="entry name" value="PAS"/>
    <property type="match status" value="1"/>
</dbReference>
<sequence length="485" mass="56590">MEDNIYNRLNFEELIDIFPLALYVVKDSKIIDCNKSAVNIFGYEDKKQVIGRIPYDLSPEKQPDGSYSAIKGEEIINRALMGEKDLEFTWTHRRKNGSDFLTNIKIKNKKGSLYVVINDINEIDKLKQQLIQKEQSYQLLFNNHKSVMLLINPANGNIIDANQTAINYYGYSKDKLLTMKIQDINILDEVEVLKEMSLAKTEKRNYFQFTHRLSNNQLRDVEVHSFPIDIEDEKLLFSIIHDVSEKIEQKLMFDTLFFDSPYAVAILDKDQKIRNVNRNFTNMFQYYLEEVQGQAINDFVSTEQVRSQVDTNIQSVYRGDIIKKEAVRRRKDGSLVDVEVLCYPIINHNIIIGAYIIYTDISRKKSSEKQLHLFRKILDKSSDGVVITDIKGNIKWINKAFMMKTGYTFVQVIEKKVNILRSGTHDKVFYEAMWNEIKNKGSWSGVIYNKNKRGDIFPQFLSINSIEDENNVINYYVGIYKSIEE</sequence>
<dbReference type="Proteomes" id="UP000198636">
    <property type="component" value="Unassembled WGS sequence"/>
</dbReference>
<dbReference type="OrthoDB" id="9762141at2"/>
<dbReference type="PANTHER" id="PTHR44757">
    <property type="entry name" value="DIGUANYLATE CYCLASE DGCP"/>
    <property type="match status" value="1"/>
</dbReference>
<evidence type="ECO:0000313" key="2">
    <source>
        <dbReference type="EMBL" id="SCY32463.1"/>
    </source>
</evidence>
<evidence type="ECO:0000259" key="1">
    <source>
        <dbReference type="PROSITE" id="PS50112"/>
    </source>
</evidence>
<evidence type="ECO:0000313" key="3">
    <source>
        <dbReference type="Proteomes" id="UP000198636"/>
    </source>
</evidence>
<dbReference type="AlphaFoldDB" id="A0A1G5EZR7"/>
<protein>
    <submittedName>
        <fullName evidence="2">PAS domain S-box-containing protein</fullName>
    </submittedName>
</protein>
<dbReference type="CDD" id="cd00130">
    <property type="entry name" value="PAS"/>
    <property type="match status" value="4"/>
</dbReference>
<dbReference type="Gene3D" id="3.30.450.20">
    <property type="entry name" value="PAS domain"/>
    <property type="match status" value="4"/>
</dbReference>
<dbReference type="EMBL" id="FMUS01000006">
    <property type="protein sequence ID" value="SCY32463.1"/>
    <property type="molecule type" value="Genomic_DNA"/>
</dbReference>
<dbReference type="Pfam" id="PF08448">
    <property type="entry name" value="PAS_4"/>
    <property type="match status" value="1"/>
</dbReference>
<dbReference type="InterPro" id="IPR000014">
    <property type="entry name" value="PAS"/>
</dbReference>
<name>A0A1G5EZR7_9FIRM</name>
<dbReference type="NCBIfam" id="TIGR00229">
    <property type="entry name" value="sensory_box"/>
    <property type="match status" value="4"/>
</dbReference>
<proteinExistence type="predicted"/>
<dbReference type="InterPro" id="IPR013656">
    <property type="entry name" value="PAS_4"/>
</dbReference>
<dbReference type="PROSITE" id="PS50096">
    <property type="entry name" value="IQ"/>
    <property type="match status" value="1"/>
</dbReference>
<gene>
    <name evidence="2" type="ORF">SAMN03080606_01284</name>
</gene>
<dbReference type="Pfam" id="PF13426">
    <property type="entry name" value="PAS_9"/>
    <property type="match status" value="3"/>
</dbReference>
<dbReference type="SMART" id="SM00091">
    <property type="entry name" value="PAS"/>
    <property type="match status" value="4"/>
</dbReference>
<dbReference type="RefSeq" id="WP_091541300.1">
    <property type="nucleotide sequence ID" value="NZ_FMUS01000006.1"/>
</dbReference>
<feature type="domain" description="PAS" evidence="1">
    <location>
        <begin position="370"/>
        <end position="415"/>
    </location>
</feature>
<organism evidence="2 3">
    <name type="scientific">Alkaliphilus peptidifermentans DSM 18978</name>
    <dbReference type="NCBI Taxonomy" id="1120976"/>
    <lineage>
        <taxon>Bacteria</taxon>
        <taxon>Bacillati</taxon>
        <taxon>Bacillota</taxon>
        <taxon>Clostridia</taxon>
        <taxon>Peptostreptococcales</taxon>
        <taxon>Natronincolaceae</taxon>
        <taxon>Alkaliphilus</taxon>
    </lineage>
</organism>
<dbReference type="InterPro" id="IPR035965">
    <property type="entry name" value="PAS-like_dom_sf"/>
</dbReference>
<keyword evidence="3" id="KW-1185">Reference proteome</keyword>
<accession>A0A1G5EZR7</accession>